<evidence type="ECO:0000313" key="1">
    <source>
        <dbReference type="EMBL" id="KAG0424063.1"/>
    </source>
</evidence>
<protein>
    <submittedName>
        <fullName evidence="1">Uncharacterized protein</fullName>
    </submittedName>
</protein>
<dbReference type="Proteomes" id="UP000805193">
    <property type="component" value="Unassembled WGS sequence"/>
</dbReference>
<reference evidence="1 2" key="1">
    <citation type="journal article" date="2020" name="Cell">
        <title>Large-Scale Comparative Analyses of Tick Genomes Elucidate Their Genetic Diversity and Vector Capacities.</title>
        <authorList>
            <consortium name="Tick Genome and Microbiome Consortium (TIGMIC)"/>
            <person name="Jia N."/>
            <person name="Wang J."/>
            <person name="Shi W."/>
            <person name="Du L."/>
            <person name="Sun Y."/>
            <person name="Zhan W."/>
            <person name="Jiang J.F."/>
            <person name="Wang Q."/>
            <person name="Zhang B."/>
            <person name="Ji P."/>
            <person name="Bell-Sakyi L."/>
            <person name="Cui X.M."/>
            <person name="Yuan T.T."/>
            <person name="Jiang B.G."/>
            <person name="Yang W.F."/>
            <person name="Lam T.T."/>
            <person name="Chang Q.C."/>
            <person name="Ding S.J."/>
            <person name="Wang X.J."/>
            <person name="Zhu J.G."/>
            <person name="Ruan X.D."/>
            <person name="Zhao L."/>
            <person name="Wei J.T."/>
            <person name="Ye R.Z."/>
            <person name="Que T.C."/>
            <person name="Du C.H."/>
            <person name="Zhou Y.H."/>
            <person name="Cheng J.X."/>
            <person name="Dai P.F."/>
            <person name="Guo W.B."/>
            <person name="Han X.H."/>
            <person name="Huang E.J."/>
            <person name="Li L.F."/>
            <person name="Wei W."/>
            <person name="Gao Y.C."/>
            <person name="Liu J.Z."/>
            <person name="Shao H.Z."/>
            <person name="Wang X."/>
            <person name="Wang C.C."/>
            <person name="Yang T.C."/>
            <person name="Huo Q.B."/>
            <person name="Li W."/>
            <person name="Chen H.Y."/>
            <person name="Chen S.E."/>
            <person name="Zhou L.G."/>
            <person name="Ni X.B."/>
            <person name="Tian J.H."/>
            <person name="Sheng Y."/>
            <person name="Liu T."/>
            <person name="Pan Y.S."/>
            <person name="Xia L.Y."/>
            <person name="Li J."/>
            <person name="Zhao F."/>
            <person name="Cao W.C."/>
        </authorList>
    </citation>
    <scope>NUCLEOTIDE SEQUENCE [LARGE SCALE GENOMIC DNA]</scope>
    <source>
        <strain evidence="1">Iper-2018</strain>
    </source>
</reference>
<accession>A0AC60PSW6</accession>
<comment type="caution">
    <text evidence="1">The sequence shown here is derived from an EMBL/GenBank/DDBJ whole genome shotgun (WGS) entry which is preliminary data.</text>
</comment>
<sequence>MTAVRRVGRHEAGRVGEWSLLPPAALVVAPRLGAPSSAVALGPRRPRDVVDVHSDTDGRAERVAPSWCAYAHQRPLFRAVHSGGTEFRSVVRVGFVSMVVAVALVLAAVEKSSFREQQRRGRDDVVVATPIVTAEAHQRDVAGFGTLSSS</sequence>
<proteinExistence type="predicted"/>
<name>A0AC60PSW6_IXOPE</name>
<evidence type="ECO:0000313" key="2">
    <source>
        <dbReference type="Proteomes" id="UP000805193"/>
    </source>
</evidence>
<dbReference type="EMBL" id="JABSTQ010010021">
    <property type="protein sequence ID" value="KAG0424063.1"/>
    <property type="molecule type" value="Genomic_DNA"/>
</dbReference>
<organism evidence="1 2">
    <name type="scientific">Ixodes persulcatus</name>
    <name type="common">Taiga tick</name>
    <dbReference type="NCBI Taxonomy" id="34615"/>
    <lineage>
        <taxon>Eukaryota</taxon>
        <taxon>Metazoa</taxon>
        <taxon>Ecdysozoa</taxon>
        <taxon>Arthropoda</taxon>
        <taxon>Chelicerata</taxon>
        <taxon>Arachnida</taxon>
        <taxon>Acari</taxon>
        <taxon>Parasitiformes</taxon>
        <taxon>Ixodida</taxon>
        <taxon>Ixodoidea</taxon>
        <taxon>Ixodidae</taxon>
        <taxon>Ixodinae</taxon>
        <taxon>Ixodes</taxon>
    </lineage>
</organism>
<gene>
    <name evidence="1" type="ORF">HPB47_000182</name>
</gene>
<keyword evidence="2" id="KW-1185">Reference proteome</keyword>